<evidence type="ECO:0000259" key="7">
    <source>
        <dbReference type="Pfam" id="PF00892"/>
    </source>
</evidence>
<feature type="domain" description="EamA" evidence="7">
    <location>
        <begin position="6"/>
        <end position="144"/>
    </location>
</feature>
<keyword evidence="3 6" id="KW-0812">Transmembrane</keyword>
<comment type="similarity">
    <text evidence="2">Belongs to the EamA transporter family.</text>
</comment>
<accession>A0A4R3KFG7</accession>
<dbReference type="OrthoDB" id="9810818at2"/>
<evidence type="ECO:0000256" key="6">
    <source>
        <dbReference type="SAM" id="Phobius"/>
    </source>
</evidence>
<comment type="subcellular location">
    <subcellularLocation>
        <location evidence="1">Membrane</location>
        <topology evidence="1">Multi-pass membrane protein</topology>
    </subcellularLocation>
</comment>
<feature type="transmembrane region" description="Helical" evidence="6">
    <location>
        <begin position="35"/>
        <end position="54"/>
    </location>
</feature>
<reference evidence="8 9" key="1">
    <citation type="submission" date="2019-03" db="EMBL/GenBank/DDBJ databases">
        <title>Genomic Encyclopedia of Type Strains, Phase IV (KMG-IV): sequencing the most valuable type-strain genomes for metagenomic binning, comparative biology and taxonomic classification.</title>
        <authorList>
            <person name="Goeker M."/>
        </authorList>
    </citation>
    <scope>NUCLEOTIDE SEQUENCE [LARGE SCALE GENOMIC DNA]</scope>
    <source>
        <strain evidence="8 9">DSM 20467</strain>
    </source>
</reference>
<feature type="domain" description="EamA" evidence="7">
    <location>
        <begin position="158"/>
        <end position="290"/>
    </location>
</feature>
<feature type="transmembrane region" description="Helical" evidence="6">
    <location>
        <begin position="75"/>
        <end position="96"/>
    </location>
</feature>
<organism evidence="8 9">
    <name type="scientific">Pectinatus cerevisiiphilus</name>
    <dbReference type="NCBI Taxonomy" id="86956"/>
    <lineage>
        <taxon>Bacteria</taxon>
        <taxon>Bacillati</taxon>
        <taxon>Bacillota</taxon>
        <taxon>Negativicutes</taxon>
        <taxon>Selenomonadales</taxon>
        <taxon>Selenomonadaceae</taxon>
        <taxon>Pectinatus</taxon>
    </lineage>
</organism>
<dbReference type="Pfam" id="PF00892">
    <property type="entry name" value="EamA"/>
    <property type="match status" value="2"/>
</dbReference>
<dbReference type="InterPro" id="IPR050638">
    <property type="entry name" value="AA-Vitamin_Transporters"/>
</dbReference>
<feature type="transmembrane region" description="Helical" evidence="6">
    <location>
        <begin position="186"/>
        <end position="205"/>
    </location>
</feature>
<evidence type="ECO:0000256" key="4">
    <source>
        <dbReference type="ARBA" id="ARBA00022989"/>
    </source>
</evidence>
<dbReference type="Proteomes" id="UP000295188">
    <property type="component" value="Unassembled WGS sequence"/>
</dbReference>
<dbReference type="InterPro" id="IPR037185">
    <property type="entry name" value="EmrE-like"/>
</dbReference>
<proteinExistence type="inferred from homology"/>
<feature type="transmembrane region" description="Helical" evidence="6">
    <location>
        <begin position="217"/>
        <end position="236"/>
    </location>
</feature>
<dbReference type="EMBL" id="SMAA01000002">
    <property type="protein sequence ID" value="TCS81391.1"/>
    <property type="molecule type" value="Genomic_DNA"/>
</dbReference>
<evidence type="ECO:0000313" key="8">
    <source>
        <dbReference type="EMBL" id="TCS81391.1"/>
    </source>
</evidence>
<keyword evidence="4 6" id="KW-1133">Transmembrane helix</keyword>
<evidence type="ECO:0000256" key="1">
    <source>
        <dbReference type="ARBA" id="ARBA00004141"/>
    </source>
</evidence>
<dbReference type="PANTHER" id="PTHR32322">
    <property type="entry name" value="INNER MEMBRANE TRANSPORTER"/>
    <property type="match status" value="1"/>
</dbReference>
<comment type="caution">
    <text evidence="8">The sequence shown here is derived from an EMBL/GenBank/DDBJ whole genome shotgun (WGS) entry which is preliminary data.</text>
</comment>
<evidence type="ECO:0000256" key="5">
    <source>
        <dbReference type="ARBA" id="ARBA00023136"/>
    </source>
</evidence>
<evidence type="ECO:0000313" key="9">
    <source>
        <dbReference type="Proteomes" id="UP000295188"/>
    </source>
</evidence>
<feature type="transmembrane region" description="Helical" evidence="6">
    <location>
        <begin position="158"/>
        <end position="174"/>
    </location>
</feature>
<dbReference type="PANTHER" id="PTHR32322:SF2">
    <property type="entry name" value="EAMA DOMAIN-CONTAINING PROTEIN"/>
    <property type="match status" value="1"/>
</dbReference>
<feature type="transmembrane region" description="Helical" evidence="6">
    <location>
        <begin position="248"/>
        <end position="267"/>
    </location>
</feature>
<keyword evidence="5 6" id="KW-0472">Membrane</keyword>
<evidence type="ECO:0000256" key="2">
    <source>
        <dbReference type="ARBA" id="ARBA00007362"/>
    </source>
</evidence>
<feature type="transmembrane region" description="Helical" evidence="6">
    <location>
        <begin position="273"/>
        <end position="290"/>
    </location>
</feature>
<name>A0A4R3KFG7_9FIRM</name>
<dbReference type="GO" id="GO:0016020">
    <property type="term" value="C:membrane"/>
    <property type="evidence" value="ECO:0007669"/>
    <property type="project" value="UniProtKB-SubCell"/>
</dbReference>
<feature type="transmembrane region" description="Helical" evidence="6">
    <location>
        <begin position="7"/>
        <end position="29"/>
    </location>
</feature>
<sequence length="292" mass="32579">MSNRVKGFLLIILGTTFWGATGVVMQYLLHEKMFNTAWLTCVRLICAGIILLAVDKLIYHGKTLSIWQGKSVRDIIIFSMFGMLGTQFTFISTILYSNAATATILQYLMPIVILIYILITEKRKPMFRELLCILMAITGTFLLATKGSLHTLAISREALFLGLISAFASALYTLQPRNMLKTYRSSLVVGWGMFFGGFLLAFFQSPFDFSGIFDLKAAVALLFVIVCGTVISFWAYIESTKYLYPTEVGSLASIEPFSSVLLSVLFMHVVFGLPEIIGSILIVSTIFILTRR</sequence>
<feature type="transmembrane region" description="Helical" evidence="6">
    <location>
        <begin position="102"/>
        <end position="119"/>
    </location>
</feature>
<keyword evidence="9" id="KW-1185">Reference proteome</keyword>
<dbReference type="RefSeq" id="WP_132547246.1">
    <property type="nucleotide sequence ID" value="NZ_SMAA01000002.1"/>
</dbReference>
<protein>
    <submittedName>
        <fullName evidence="8">Drug/metabolite transporter (DMT)-like permease</fullName>
    </submittedName>
</protein>
<dbReference type="SUPFAM" id="SSF103481">
    <property type="entry name" value="Multidrug resistance efflux transporter EmrE"/>
    <property type="match status" value="2"/>
</dbReference>
<dbReference type="InterPro" id="IPR000620">
    <property type="entry name" value="EamA_dom"/>
</dbReference>
<dbReference type="AlphaFoldDB" id="A0A4R3KFG7"/>
<feature type="transmembrane region" description="Helical" evidence="6">
    <location>
        <begin position="131"/>
        <end position="152"/>
    </location>
</feature>
<gene>
    <name evidence="8" type="ORF">EDC37_10291</name>
</gene>
<evidence type="ECO:0000256" key="3">
    <source>
        <dbReference type="ARBA" id="ARBA00022692"/>
    </source>
</evidence>